<feature type="transmembrane region" description="Helical" evidence="1">
    <location>
        <begin position="155"/>
        <end position="178"/>
    </location>
</feature>
<dbReference type="EMBL" id="CP000927">
    <property type="protein sequence ID" value="ABZ70770.1"/>
    <property type="molecule type" value="Genomic_DNA"/>
</dbReference>
<keyword evidence="1" id="KW-1133">Transmembrane helix</keyword>
<keyword evidence="1" id="KW-0472">Membrane</keyword>
<name>B0T2E9_CAUSK</name>
<sequence>MLADAIAAERFRLARDRVSLFWGFGFAPIAAMLFSMAGDLFVRLALHRTVPGVTTDLANRAMGAVAGASGPVTALFLLIGAAAIFAGDYRWETWRLVTPRNSRPNLLIAKLIVFTEAAAWSLLLTALGSVLAGLFGSVVNHATLVGPAVGSAFLGHFAGVFLITWLEVLLIGSLAGLIGIVTRSTLGAVIAGLVVVVAQSTLAATMQASTWKSLAIPAYAGRVLKTFVAAPAEVRPEAGPAGLGLVLLVVWLVVLAGAAVLFFRRQDLTRE</sequence>
<gene>
    <name evidence="2" type="ordered locus">Caul_1641</name>
</gene>
<evidence type="ECO:0000256" key="1">
    <source>
        <dbReference type="SAM" id="Phobius"/>
    </source>
</evidence>
<dbReference type="KEGG" id="cak:Caul_1641"/>
<dbReference type="PANTHER" id="PTHR37305:SF1">
    <property type="entry name" value="MEMBRANE PROTEIN"/>
    <property type="match status" value="1"/>
</dbReference>
<feature type="transmembrane region" description="Helical" evidence="1">
    <location>
        <begin position="185"/>
        <end position="204"/>
    </location>
</feature>
<reference evidence="2" key="1">
    <citation type="submission" date="2008-01" db="EMBL/GenBank/DDBJ databases">
        <title>Complete sequence of chromosome of Caulobacter sp. K31.</title>
        <authorList>
            <consortium name="US DOE Joint Genome Institute"/>
            <person name="Copeland A."/>
            <person name="Lucas S."/>
            <person name="Lapidus A."/>
            <person name="Barry K."/>
            <person name="Glavina del Rio T."/>
            <person name="Dalin E."/>
            <person name="Tice H."/>
            <person name="Pitluck S."/>
            <person name="Bruce D."/>
            <person name="Goodwin L."/>
            <person name="Thompson L.S."/>
            <person name="Brettin T."/>
            <person name="Detter J.C."/>
            <person name="Han C."/>
            <person name="Schmutz J."/>
            <person name="Larimer F."/>
            <person name="Land M."/>
            <person name="Hauser L."/>
            <person name="Kyrpides N."/>
            <person name="Kim E."/>
            <person name="Stephens C."/>
            <person name="Richardson P."/>
        </authorList>
    </citation>
    <scope>NUCLEOTIDE SEQUENCE [LARGE SCALE GENOMIC DNA]</scope>
    <source>
        <strain evidence="2">K31</strain>
    </source>
</reference>
<dbReference type="AlphaFoldDB" id="B0T2E9"/>
<dbReference type="PANTHER" id="PTHR37305">
    <property type="entry name" value="INTEGRAL MEMBRANE PROTEIN-RELATED"/>
    <property type="match status" value="1"/>
</dbReference>
<dbReference type="STRING" id="366602.Caul_1641"/>
<feature type="transmembrane region" description="Helical" evidence="1">
    <location>
        <begin position="241"/>
        <end position="263"/>
    </location>
</feature>
<accession>B0T2E9</accession>
<feature type="transmembrane region" description="Helical" evidence="1">
    <location>
        <begin position="62"/>
        <end position="86"/>
    </location>
</feature>
<feature type="transmembrane region" description="Helical" evidence="1">
    <location>
        <begin position="20"/>
        <end position="42"/>
    </location>
</feature>
<protein>
    <submittedName>
        <fullName evidence="2">Uncharacterized protein</fullName>
    </submittedName>
</protein>
<feature type="transmembrane region" description="Helical" evidence="1">
    <location>
        <begin position="107"/>
        <end position="135"/>
    </location>
</feature>
<keyword evidence="1" id="KW-0812">Transmembrane</keyword>
<proteinExistence type="predicted"/>
<organism evidence="2">
    <name type="scientific">Caulobacter sp. (strain K31)</name>
    <dbReference type="NCBI Taxonomy" id="366602"/>
    <lineage>
        <taxon>Bacteria</taxon>
        <taxon>Pseudomonadati</taxon>
        <taxon>Pseudomonadota</taxon>
        <taxon>Alphaproteobacteria</taxon>
        <taxon>Caulobacterales</taxon>
        <taxon>Caulobacteraceae</taxon>
        <taxon>Caulobacter</taxon>
    </lineage>
</organism>
<dbReference type="OrthoDB" id="8404262at2"/>
<dbReference type="eggNOG" id="ENOG5033Z5Z">
    <property type="taxonomic scope" value="Bacteria"/>
</dbReference>
<dbReference type="HOGENOM" id="CLU_1025616_0_0_5"/>
<evidence type="ECO:0000313" key="2">
    <source>
        <dbReference type="EMBL" id="ABZ70770.1"/>
    </source>
</evidence>